<feature type="domain" description="EB1 C-terminal" evidence="4">
    <location>
        <begin position="194"/>
        <end position="259"/>
    </location>
</feature>
<feature type="non-terminal residue" evidence="5">
    <location>
        <position position="1"/>
    </location>
</feature>
<evidence type="ECO:0000313" key="6">
    <source>
        <dbReference type="Proteomes" id="UP000037460"/>
    </source>
</evidence>
<dbReference type="Gene3D" id="1.20.5.1430">
    <property type="match status" value="1"/>
</dbReference>
<dbReference type="SUPFAM" id="SSF140612">
    <property type="entry name" value="EB1 dimerisation domain-like"/>
    <property type="match status" value="1"/>
</dbReference>
<evidence type="ECO:0000256" key="1">
    <source>
        <dbReference type="PROSITE-ProRule" id="PRU00576"/>
    </source>
</evidence>
<evidence type="ECO:0000256" key="2">
    <source>
        <dbReference type="SAM" id="Coils"/>
    </source>
</evidence>
<evidence type="ECO:0000313" key="5">
    <source>
        <dbReference type="EMBL" id="KOO26446.1"/>
    </source>
</evidence>
<dbReference type="GO" id="GO:0008017">
    <property type="term" value="F:microtubule binding"/>
    <property type="evidence" value="ECO:0007669"/>
    <property type="project" value="InterPro"/>
</dbReference>
<feature type="coiled-coil region" evidence="2">
    <location>
        <begin position="188"/>
        <end position="236"/>
    </location>
</feature>
<dbReference type="AlphaFoldDB" id="A0A0M0JIP2"/>
<protein>
    <recommendedName>
        <fullName evidence="4">EB1 C-terminal domain-containing protein</fullName>
    </recommendedName>
</protein>
<dbReference type="GO" id="GO:0005874">
    <property type="term" value="C:microtubule"/>
    <property type="evidence" value="ECO:0007669"/>
    <property type="project" value="UniProtKB-KW"/>
</dbReference>
<keyword evidence="1" id="KW-0493">Microtubule</keyword>
<dbReference type="InterPro" id="IPR004953">
    <property type="entry name" value="EB1_C"/>
</dbReference>
<evidence type="ECO:0000259" key="4">
    <source>
        <dbReference type="PROSITE" id="PS51230"/>
    </source>
</evidence>
<organism evidence="5 6">
    <name type="scientific">Chrysochromulina tobinii</name>
    <dbReference type="NCBI Taxonomy" id="1460289"/>
    <lineage>
        <taxon>Eukaryota</taxon>
        <taxon>Haptista</taxon>
        <taxon>Haptophyta</taxon>
        <taxon>Prymnesiophyceae</taxon>
        <taxon>Prymnesiales</taxon>
        <taxon>Chrysochromulinaceae</taxon>
        <taxon>Chrysochromulina</taxon>
    </lineage>
</organism>
<feature type="region of interest" description="Disordered" evidence="3">
    <location>
        <begin position="110"/>
        <end position="160"/>
    </location>
</feature>
<dbReference type="Proteomes" id="UP000037460">
    <property type="component" value="Unassembled WGS sequence"/>
</dbReference>
<dbReference type="InterPro" id="IPR036133">
    <property type="entry name" value="EB1_C_sf"/>
</dbReference>
<reference evidence="6" key="1">
    <citation type="journal article" date="2015" name="PLoS Genet.">
        <title>Genome Sequence and Transcriptome Analyses of Chrysochromulina tobin: Metabolic Tools for Enhanced Algal Fitness in the Prominent Order Prymnesiales (Haptophyceae).</title>
        <authorList>
            <person name="Hovde B.T."/>
            <person name="Deodato C.R."/>
            <person name="Hunsperger H.M."/>
            <person name="Ryken S.A."/>
            <person name="Yost W."/>
            <person name="Jha R.K."/>
            <person name="Patterson J."/>
            <person name="Monnat R.J. Jr."/>
            <person name="Barlow S.B."/>
            <person name="Starkenburg S.R."/>
            <person name="Cattolico R.A."/>
        </authorList>
    </citation>
    <scope>NUCLEOTIDE SEQUENCE</scope>
    <source>
        <strain evidence="6">CCMP291</strain>
    </source>
</reference>
<name>A0A0M0JIP2_9EUKA</name>
<feature type="compositionally biased region" description="Polar residues" evidence="3">
    <location>
        <begin position="131"/>
        <end position="149"/>
    </location>
</feature>
<accession>A0A0M0JIP2</accession>
<dbReference type="PROSITE" id="PS51230">
    <property type="entry name" value="EB1_C"/>
    <property type="match status" value="1"/>
</dbReference>
<proteinExistence type="predicted"/>
<comment type="caution">
    <text evidence="5">The sequence shown here is derived from an EMBL/GenBank/DDBJ whole genome shotgun (WGS) entry which is preliminary data.</text>
</comment>
<evidence type="ECO:0000256" key="3">
    <source>
        <dbReference type="SAM" id="MobiDB-lite"/>
    </source>
</evidence>
<keyword evidence="2" id="KW-0175">Coiled coil</keyword>
<dbReference type="EMBL" id="JWZX01002850">
    <property type="protein sequence ID" value="KOO26446.1"/>
    <property type="molecule type" value="Genomic_DNA"/>
</dbReference>
<sequence length="259" mass="28366">TVQEDDDCRLQDAARELGYQGVWHEHRQVAPDREAVQQRSRSTASCSRLRALVASTSKRSTRRLTRSTKHCPITSCSRQHFSRQASSTLSTCPTCARPIRLRTSTCFSESTRLLRPPRPGSAKGLRPFDANSANSRGAINSLDASSSKHGGSKRQMLKRSAEEMAGPLEEGAAAGSIATELAAAAPTSVVMSAEVEELRAQLEQLQGELKASRAESHSLREEADFYIRKLERIEEACVDTTQPHAEVISTVVRLLHAEA</sequence>
<gene>
    <name evidence="5" type="ORF">Ctob_006904</name>
</gene>
<keyword evidence="6" id="KW-1185">Reference proteome</keyword>